<feature type="compositionally biased region" description="Polar residues" evidence="1">
    <location>
        <begin position="42"/>
        <end position="63"/>
    </location>
</feature>
<evidence type="ECO:0000313" key="3">
    <source>
        <dbReference type="Proteomes" id="UP001227230"/>
    </source>
</evidence>
<evidence type="ECO:0000256" key="1">
    <source>
        <dbReference type="SAM" id="MobiDB-lite"/>
    </source>
</evidence>
<proteinExistence type="predicted"/>
<accession>A0ABY9BP70</accession>
<keyword evidence="3" id="KW-1185">Reference proteome</keyword>
<dbReference type="Proteomes" id="UP001227230">
    <property type="component" value="Chromosome 3"/>
</dbReference>
<evidence type="ECO:0000313" key="2">
    <source>
        <dbReference type="EMBL" id="WJZ84323.1"/>
    </source>
</evidence>
<feature type="region of interest" description="Disordered" evidence="1">
    <location>
        <begin position="26"/>
        <end position="85"/>
    </location>
</feature>
<dbReference type="EMBL" id="CP126650">
    <property type="protein sequence ID" value="WJZ84323.1"/>
    <property type="molecule type" value="Genomic_DNA"/>
</dbReference>
<protein>
    <submittedName>
        <fullName evidence="2">Uncharacterized protein</fullName>
    </submittedName>
</protein>
<reference evidence="2 3" key="1">
    <citation type="journal article" date="2023" name="Hortic Res">
        <title>The complete reference genome for grapevine (Vitis vinifera L.) genetics and breeding.</title>
        <authorList>
            <person name="Shi X."/>
            <person name="Cao S."/>
            <person name="Wang X."/>
            <person name="Huang S."/>
            <person name="Wang Y."/>
            <person name="Liu Z."/>
            <person name="Liu W."/>
            <person name="Leng X."/>
            <person name="Peng Y."/>
            <person name="Wang N."/>
            <person name="Wang Y."/>
            <person name="Ma Z."/>
            <person name="Xu X."/>
            <person name="Zhang F."/>
            <person name="Xue H."/>
            <person name="Zhong H."/>
            <person name="Wang Y."/>
            <person name="Zhang K."/>
            <person name="Velt A."/>
            <person name="Avia K."/>
            <person name="Holtgrawe D."/>
            <person name="Grimplet J."/>
            <person name="Matus J.T."/>
            <person name="Ware D."/>
            <person name="Wu X."/>
            <person name="Wang H."/>
            <person name="Liu C."/>
            <person name="Fang Y."/>
            <person name="Rustenholz C."/>
            <person name="Cheng Z."/>
            <person name="Xiao H."/>
            <person name="Zhou Y."/>
        </authorList>
    </citation>
    <scope>NUCLEOTIDE SEQUENCE [LARGE SCALE GENOMIC DNA]</scope>
    <source>
        <strain evidence="3">cv. Pinot noir / PN40024</strain>
        <tissue evidence="2">Leaf</tissue>
    </source>
</reference>
<organism evidence="2 3">
    <name type="scientific">Vitis vinifera</name>
    <name type="common">Grape</name>
    <dbReference type="NCBI Taxonomy" id="29760"/>
    <lineage>
        <taxon>Eukaryota</taxon>
        <taxon>Viridiplantae</taxon>
        <taxon>Streptophyta</taxon>
        <taxon>Embryophyta</taxon>
        <taxon>Tracheophyta</taxon>
        <taxon>Spermatophyta</taxon>
        <taxon>Magnoliopsida</taxon>
        <taxon>eudicotyledons</taxon>
        <taxon>Gunneridae</taxon>
        <taxon>Pentapetalae</taxon>
        <taxon>rosids</taxon>
        <taxon>Vitales</taxon>
        <taxon>Vitaceae</taxon>
        <taxon>Viteae</taxon>
        <taxon>Vitis</taxon>
    </lineage>
</organism>
<gene>
    <name evidence="2" type="ORF">VitviT2T_003932</name>
</gene>
<sequence length="85" mass="9291">MSVEQNSSPGWNELCRKGDCLRVQGVGTPPHDDTERALLSGATPSGFSNRTRAAMLSRSTPSGFPQEDMHRHAIRTPSGRSTWHS</sequence>
<name>A0ABY9BP70_VITVI</name>